<keyword evidence="5" id="KW-0445">Lipid transport</keyword>
<dbReference type="GO" id="GO:0015914">
    <property type="term" value="P:phospholipid transport"/>
    <property type="evidence" value="ECO:0007669"/>
    <property type="project" value="TreeGrafter"/>
</dbReference>
<evidence type="ECO:0000256" key="7">
    <source>
        <dbReference type="ARBA" id="ARBA00023128"/>
    </source>
</evidence>
<dbReference type="GO" id="GO:0008289">
    <property type="term" value="F:lipid binding"/>
    <property type="evidence" value="ECO:0007669"/>
    <property type="project" value="UniProtKB-KW"/>
</dbReference>
<dbReference type="Proteomes" id="UP000193689">
    <property type="component" value="Unassembled WGS sequence"/>
</dbReference>
<dbReference type="EMBL" id="MCFJ01000020">
    <property type="protein sequence ID" value="ORY57195.1"/>
    <property type="molecule type" value="Genomic_DNA"/>
</dbReference>
<comment type="subcellular location">
    <subcellularLocation>
        <location evidence="1">Membrane</location>
    </subcellularLocation>
    <subcellularLocation>
        <location evidence="9">Mitochondrion outer membrane</location>
        <topology evidence="9">Peripheral membrane protein</topology>
        <orientation evidence="9">Cytoplasmic side</orientation>
    </subcellularLocation>
    <subcellularLocation>
        <location evidence="9">Endoplasmic reticulum membrane</location>
        <topology evidence="9">Peripheral membrane protein</topology>
        <orientation evidence="9">Cytoplasmic side</orientation>
    </subcellularLocation>
    <text evidence="9">The ERMES/MDM complex localizes to a few discrete foci (around 10 per single cell), that represent mitochondria-endoplasmic reticulum junctions. These foci are often found next to mtDNA nucleoids.</text>
</comment>
<evidence type="ECO:0000256" key="5">
    <source>
        <dbReference type="ARBA" id="ARBA00023055"/>
    </source>
</evidence>
<evidence type="ECO:0000256" key="8">
    <source>
        <dbReference type="ARBA" id="ARBA00023136"/>
    </source>
</evidence>
<keyword evidence="6" id="KW-0446">Lipid-binding</keyword>
<keyword evidence="8 9" id="KW-0472">Membrane</keyword>
<dbReference type="GO" id="GO:0045040">
    <property type="term" value="P:protein insertion into mitochondrial outer membrane"/>
    <property type="evidence" value="ECO:0007669"/>
    <property type="project" value="UniProtKB-UniRule"/>
</dbReference>
<comment type="subunit">
    <text evidence="9">Component of the ER-mitochondria encounter structure (ERMES) or MDM complex, composed of MMM1, MDM10, MDM12 and MDM34. A MMM1 homodimer associates with one molecule of MDM12 on each side in a pairwise head-to-tail manner, and the SMP-LTD domains of MMM1 and MDM12 generate a continuous hydrophobic tunnel for phospholipid trafficking.</text>
</comment>
<dbReference type="GO" id="GO:1990456">
    <property type="term" value="P:mitochondrion-endoplasmic reticulum membrane tethering"/>
    <property type="evidence" value="ECO:0007669"/>
    <property type="project" value="TreeGrafter"/>
</dbReference>
<organism evidence="12 13">
    <name type="scientific">Pseudomassariella vexata</name>
    <dbReference type="NCBI Taxonomy" id="1141098"/>
    <lineage>
        <taxon>Eukaryota</taxon>
        <taxon>Fungi</taxon>
        <taxon>Dikarya</taxon>
        <taxon>Ascomycota</taxon>
        <taxon>Pezizomycotina</taxon>
        <taxon>Sordariomycetes</taxon>
        <taxon>Xylariomycetidae</taxon>
        <taxon>Amphisphaeriales</taxon>
        <taxon>Pseudomassariaceae</taxon>
        <taxon>Pseudomassariella</taxon>
    </lineage>
</organism>
<evidence type="ECO:0000256" key="2">
    <source>
        <dbReference type="ARBA" id="ARBA00022448"/>
    </source>
</evidence>
<evidence type="ECO:0000256" key="4">
    <source>
        <dbReference type="ARBA" id="ARBA00022824"/>
    </source>
</evidence>
<keyword evidence="13" id="KW-1185">Reference proteome</keyword>
<proteinExistence type="inferred from homology"/>
<feature type="region of interest" description="Disordered" evidence="10">
    <location>
        <begin position="76"/>
        <end position="153"/>
    </location>
</feature>
<dbReference type="OrthoDB" id="3356905at2759"/>
<dbReference type="STRING" id="1141098.A0A1Y2DEV9"/>
<dbReference type="FunCoup" id="A0A1Y2DEV9">
    <property type="interactions" value="47"/>
</dbReference>
<comment type="similarity">
    <text evidence="9">Belongs to the MDM12 family.</text>
</comment>
<comment type="caution">
    <text evidence="12">The sequence shown here is derived from an EMBL/GenBank/DDBJ whole genome shotgun (WGS) entry which is preliminary data.</text>
</comment>
<evidence type="ECO:0000256" key="10">
    <source>
        <dbReference type="SAM" id="MobiDB-lite"/>
    </source>
</evidence>
<sequence>MSIDLNWETLTGGTDGAELSESIRDFIHIKFQAVPLPRFIKSVTVHEFKFGSIPPQVVLKDICDPLPDFYEENAAADEQDDEEEGNAVGAADATAPEDGVPDAIRAAERHRRAEKGRRMGGHGPSASGSAPTIPGFFGIDHHHPHHPSLSPHIHTAGLRSALGTPDLGSPFLGLGGVSTPGIPGGTSNMHFFPSAFASGWSGAQTPLAAAVAGAQHLNGWLDAHTHAHVQARSPQSASSRSDSRGRVTTPSHGRNHSQSSISVGDLPSSLGKAAGQQQNQSLREKHSVSTLAPTSAGTSRPPTRDTAAGSITAGGGHPGVLTGSAIDEEYEEEGMADEGGEDDESLRKYREPRVEDMQAVFRIKYSGDVKLMLTAEILLDYPMPSFVGIPVKLNITGLSFDGVGVVANIRKRVHFCFLSPEDALAAVGNDDEADNAVDNGGSEEKRRGRLGGLLQEIKVESEIGQREGSKQSLKNVGKVERFVLEQVRRIFEEEFVYPSFWTFLV</sequence>
<feature type="compositionally biased region" description="Basic residues" evidence="10">
    <location>
        <begin position="108"/>
        <end position="120"/>
    </location>
</feature>
<keyword evidence="4 9" id="KW-0256">Endoplasmic reticulum</keyword>
<dbReference type="PANTHER" id="PTHR28204">
    <property type="entry name" value="MITOCHONDRIAL DISTRIBUTION AND MORPHOLOGY PROTEIN 12"/>
    <property type="match status" value="1"/>
</dbReference>
<dbReference type="PANTHER" id="PTHR28204:SF1">
    <property type="entry name" value="MITOCHONDRIAL DISTRIBUTION AND MORPHOLOGY PROTEIN 12"/>
    <property type="match status" value="1"/>
</dbReference>
<gene>
    <name evidence="9" type="primary">MDM12</name>
    <name evidence="12" type="ORF">BCR38DRAFT_449898</name>
</gene>
<dbReference type="GO" id="GO:0032865">
    <property type="term" value="C:ERMES complex"/>
    <property type="evidence" value="ECO:0007669"/>
    <property type="project" value="UniProtKB-UniRule"/>
</dbReference>
<dbReference type="InParanoid" id="A0A1Y2DEV9"/>
<evidence type="ECO:0000259" key="11">
    <source>
        <dbReference type="PROSITE" id="PS51847"/>
    </source>
</evidence>
<dbReference type="InterPro" id="IPR031468">
    <property type="entry name" value="SMP_LBD"/>
</dbReference>
<evidence type="ECO:0000256" key="6">
    <source>
        <dbReference type="ARBA" id="ARBA00023121"/>
    </source>
</evidence>
<evidence type="ECO:0000256" key="1">
    <source>
        <dbReference type="ARBA" id="ARBA00004370"/>
    </source>
</evidence>
<evidence type="ECO:0000313" key="12">
    <source>
        <dbReference type="EMBL" id="ORY57195.1"/>
    </source>
</evidence>
<evidence type="ECO:0000256" key="3">
    <source>
        <dbReference type="ARBA" id="ARBA00022787"/>
    </source>
</evidence>
<dbReference type="InterPro" id="IPR027532">
    <property type="entry name" value="Mdm12"/>
</dbReference>
<name>A0A1Y2DEV9_9PEZI</name>
<keyword evidence="2" id="KW-0813">Transport</keyword>
<evidence type="ECO:0000256" key="9">
    <source>
        <dbReference type="HAMAP-Rule" id="MF_03104"/>
    </source>
</evidence>
<dbReference type="AlphaFoldDB" id="A0A1Y2DEV9"/>
<keyword evidence="3 9" id="KW-1000">Mitochondrion outer membrane</keyword>
<dbReference type="CDD" id="cd21672">
    <property type="entry name" value="SMP_Mdm12"/>
    <property type="match status" value="1"/>
</dbReference>
<accession>A0A1Y2DEV9</accession>
<reference evidence="12 13" key="1">
    <citation type="submission" date="2016-07" db="EMBL/GenBank/DDBJ databases">
        <title>Pervasive Adenine N6-methylation of Active Genes in Fungi.</title>
        <authorList>
            <consortium name="DOE Joint Genome Institute"/>
            <person name="Mondo S.J."/>
            <person name="Dannebaum R.O."/>
            <person name="Kuo R.C."/>
            <person name="Labutti K."/>
            <person name="Haridas S."/>
            <person name="Kuo A."/>
            <person name="Salamov A."/>
            <person name="Ahrendt S.R."/>
            <person name="Lipzen A."/>
            <person name="Sullivan W."/>
            <person name="Andreopoulos W.B."/>
            <person name="Clum A."/>
            <person name="Lindquist E."/>
            <person name="Daum C."/>
            <person name="Ramamoorthy G.K."/>
            <person name="Gryganskyi A."/>
            <person name="Culley D."/>
            <person name="Magnuson J.K."/>
            <person name="James T.Y."/>
            <person name="O'Malley M.A."/>
            <person name="Stajich J.E."/>
            <person name="Spatafora J.W."/>
            <person name="Visel A."/>
            <person name="Grigoriev I.V."/>
        </authorList>
    </citation>
    <scope>NUCLEOTIDE SEQUENCE [LARGE SCALE GENOMIC DNA]</scope>
    <source>
        <strain evidence="12 13">CBS 129021</strain>
    </source>
</reference>
<protein>
    <recommendedName>
        <fullName evidence="9">Mitochondrial distribution and morphology protein 12</fullName>
    </recommendedName>
    <alternativeName>
        <fullName evidence="9">Mitochondrial inheritance component MDM12</fullName>
    </alternativeName>
</protein>
<evidence type="ECO:0000313" key="13">
    <source>
        <dbReference type="Proteomes" id="UP000193689"/>
    </source>
</evidence>
<dbReference type="HAMAP" id="MF_03104">
    <property type="entry name" value="Mdm12"/>
    <property type="match status" value="1"/>
</dbReference>
<comment type="function">
    <text evidence="9">Component of the ERMES/MDM complex, which serves as a molecular tether to connect the endoplasmic reticulum (ER) and mitochondria. Components of this complex are involved in the control of mitochondrial shape and protein biogenesis, and function in nonvesicular lipid trafficking between the ER and mitochondria. MDM12 is required for the interaction of the ER-resident membrane protein MMM1 and the outer mitochondrial membrane-resident beta-barrel protein MDM10. The MDM12-MMM1 subcomplex functions in the major beta-barrel assembly pathway that is responsible for biogenesis of all mitochondrial outer membrane beta-barrel proteins, and acts in a late step after the SAM complex. The MDM10-MDM12-MMM1 subcomplex further acts in the TOM40-specific pathway after the action of the MDM12-MMM1 complex. Essential for establishing and maintaining the structure of mitochondria and maintenance of mtDNA nucleoids.</text>
</comment>
<feature type="compositionally biased region" description="Polar residues" evidence="10">
    <location>
        <begin position="248"/>
        <end position="262"/>
    </location>
</feature>
<dbReference type="GO" id="GO:0005789">
    <property type="term" value="C:endoplasmic reticulum membrane"/>
    <property type="evidence" value="ECO:0007669"/>
    <property type="project" value="UniProtKB-SubCell"/>
</dbReference>
<feature type="compositionally biased region" description="Polar residues" evidence="10">
    <location>
        <begin position="288"/>
        <end position="301"/>
    </location>
</feature>
<keyword evidence="7 9" id="KW-0496">Mitochondrion</keyword>
<dbReference type="PROSITE" id="PS51847">
    <property type="entry name" value="SMP"/>
    <property type="match status" value="1"/>
</dbReference>
<feature type="compositionally biased region" description="Acidic residues" evidence="10">
    <location>
        <begin position="76"/>
        <end position="85"/>
    </location>
</feature>
<feature type="domain" description="SMP-LTD" evidence="11">
    <location>
        <begin position="1"/>
        <end position="505"/>
    </location>
</feature>
<dbReference type="Pfam" id="PF26544">
    <property type="entry name" value="Mdm12"/>
    <property type="match status" value="2"/>
</dbReference>
<feature type="region of interest" description="Disordered" evidence="10">
    <location>
        <begin position="227"/>
        <end position="323"/>
    </location>
</feature>